<comment type="caution">
    <text evidence="7">Lacks conserved residue(s) required for the propagation of feature annotation.</text>
</comment>
<dbReference type="Pfam" id="PF01225">
    <property type="entry name" value="Mur_ligase"/>
    <property type="match status" value="1"/>
</dbReference>
<dbReference type="GO" id="GO:0008360">
    <property type="term" value="P:regulation of cell shape"/>
    <property type="evidence" value="ECO:0007669"/>
    <property type="project" value="UniProtKB-KW"/>
</dbReference>
<dbReference type="GO" id="GO:0051301">
    <property type="term" value="P:cell division"/>
    <property type="evidence" value="ECO:0007669"/>
    <property type="project" value="UniProtKB-KW"/>
</dbReference>
<dbReference type="SUPFAM" id="SSF53244">
    <property type="entry name" value="MurD-like peptide ligases, peptide-binding domain"/>
    <property type="match status" value="1"/>
</dbReference>
<keyword evidence="2 7" id="KW-0132">Cell division</keyword>
<dbReference type="InterPro" id="IPR013221">
    <property type="entry name" value="Mur_ligase_cen"/>
</dbReference>
<feature type="binding site" evidence="7">
    <location>
        <begin position="412"/>
        <end position="415"/>
    </location>
    <ligand>
        <name>meso-2,6-diaminopimelate</name>
        <dbReference type="ChEBI" id="CHEBI:57791"/>
    </ligand>
</feature>
<evidence type="ECO:0000256" key="3">
    <source>
        <dbReference type="ARBA" id="ARBA00022960"/>
    </source>
</evidence>
<evidence type="ECO:0000256" key="6">
    <source>
        <dbReference type="ARBA" id="ARBA00023316"/>
    </source>
</evidence>
<protein>
    <recommendedName>
        <fullName evidence="7">UDP-N-acetylmuramoyl-L-alanyl-D-glutamate--2,6-diaminopimelate ligase</fullName>
        <ecNumber evidence="7">6.3.2.13</ecNumber>
    </recommendedName>
    <alternativeName>
        <fullName evidence="7">Meso-A2pm-adding enzyme</fullName>
    </alternativeName>
    <alternativeName>
        <fullName evidence="7">Meso-diaminopimelate-adding enzyme</fullName>
    </alternativeName>
    <alternativeName>
        <fullName evidence="7">UDP-MurNAc-L-Ala-D-Glu:meso-diaminopimelate ligase</fullName>
    </alternativeName>
    <alternativeName>
        <fullName evidence="7">UDP-MurNAc-tripeptide synthetase</fullName>
    </alternativeName>
    <alternativeName>
        <fullName evidence="7">UDP-N-acetylmuramyl-tripeptide synthetase</fullName>
    </alternativeName>
</protein>
<evidence type="ECO:0000259" key="10">
    <source>
        <dbReference type="Pfam" id="PF02875"/>
    </source>
</evidence>
<dbReference type="HAMAP" id="MF_00208">
    <property type="entry name" value="MurE"/>
    <property type="match status" value="1"/>
</dbReference>
<comment type="PTM">
    <text evidence="7">Carboxylation is probably crucial for Mg(2+) binding and, consequently, for the gamma-phosphate positioning of ATP.</text>
</comment>
<dbReference type="NCBIfam" id="NF001124">
    <property type="entry name" value="PRK00139.1-2"/>
    <property type="match status" value="1"/>
</dbReference>
<dbReference type="SUPFAM" id="SSF53623">
    <property type="entry name" value="MurD-like peptide ligases, catalytic domain"/>
    <property type="match status" value="1"/>
</dbReference>
<dbReference type="GO" id="GO:0005524">
    <property type="term" value="F:ATP binding"/>
    <property type="evidence" value="ECO:0007669"/>
    <property type="project" value="UniProtKB-UniRule"/>
</dbReference>
<evidence type="ECO:0000259" key="11">
    <source>
        <dbReference type="Pfam" id="PF08245"/>
    </source>
</evidence>
<evidence type="ECO:0000256" key="1">
    <source>
        <dbReference type="ARBA" id="ARBA00005898"/>
    </source>
</evidence>
<feature type="binding site" evidence="7">
    <location>
        <position position="186"/>
    </location>
    <ligand>
        <name>UDP-N-acetyl-alpha-D-muramoyl-L-alanyl-D-glutamate</name>
        <dbReference type="ChEBI" id="CHEBI:83900"/>
    </ligand>
</feature>
<comment type="function">
    <text evidence="7">Catalyzes the addition of meso-diaminopimelic acid to the nucleotide precursor UDP-N-acetylmuramoyl-L-alanyl-D-glutamate (UMAG) in the biosynthesis of bacterial cell-wall peptidoglycan.</text>
</comment>
<comment type="subcellular location">
    <subcellularLocation>
        <location evidence="7 8">Cytoplasm</location>
    </subcellularLocation>
</comment>
<keyword evidence="7" id="KW-0963">Cytoplasm</keyword>
<feature type="binding site" evidence="7">
    <location>
        <position position="188"/>
    </location>
    <ligand>
        <name>UDP-N-acetyl-alpha-D-muramoyl-L-alanyl-D-glutamate</name>
        <dbReference type="ChEBI" id="CHEBI:83900"/>
    </ligand>
</feature>
<feature type="domain" description="Mur ligase C-terminal" evidence="10">
    <location>
        <begin position="339"/>
        <end position="465"/>
    </location>
</feature>
<comment type="caution">
    <text evidence="12">The sequence shown here is derived from an EMBL/GenBank/DDBJ whole genome shotgun (WGS) entry which is preliminary data.</text>
</comment>
<evidence type="ECO:0000256" key="7">
    <source>
        <dbReference type="HAMAP-Rule" id="MF_00208"/>
    </source>
</evidence>
<keyword evidence="7" id="KW-0460">Magnesium</keyword>
<comment type="catalytic activity">
    <reaction evidence="7">
        <text>UDP-N-acetyl-alpha-D-muramoyl-L-alanyl-D-glutamate + meso-2,6-diaminopimelate + ATP = UDP-N-acetyl-alpha-D-muramoyl-L-alanyl-gamma-D-glutamyl-meso-2,6-diaminopimelate + ADP + phosphate + H(+)</text>
        <dbReference type="Rhea" id="RHEA:23676"/>
        <dbReference type="ChEBI" id="CHEBI:15378"/>
        <dbReference type="ChEBI" id="CHEBI:30616"/>
        <dbReference type="ChEBI" id="CHEBI:43474"/>
        <dbReference type="ChEBI" id="CHEBI:57791"/>
        <dbReference type="ChEBI" id="CHEBI:83900"/>
        <dbReference type="ChEBI" id="CHEBI:83905"/>
        <dbReference type="ChEBI" id="CHEBI:456216"/>
        <dbReference type="EC" id="6.3.2.13"/>
    </reaction>
</comment>
<dbReference type="EC" id="6.3.2.13" evidence="7"/>
<feature type="domain" description="Mur ligase central" evidence="11">
    <location>
        <begin position="110"/>
        <end position="316"/>
    </location>
</feature>
<dbReference type="SUPFAM" id="SSF63418">
    <property type="entry name" value="MurE/MurF N-terminal domain"/>
    <property type="match status" value="1"/>
</dbReference>
<dbReference type="NCBIfam" id="TIGR01085">
    <property type="entry name" value="murE"/>
    <property type="match status" value="1"/>
</dbReference>
<sequence>MPLSALLQRTLERDPEIAALAMDSRDVVPGALFLACAGHSAHGLEYLAQALDRGAVAVAWEPDGAWDRQRVAALEAPVPLIEVPGLGRRVSHIAGRFHADPSADLDLIGVTGTNGKTSCALFIAQALAPDLPCGVIGTIGNGYPGELRPGRHTTPDPVRLQALLAQFRDRGAGAVAMEVSSHALDQDRAAALRFDLAVLTNLSRDHLDYHGDMESYAGAKKRLFHAPGLEAAVINLDDELGRTLAGELAGGPQLIGYGCRREPDRASVDRWLHGEILAVDDDGLRVAISGSWGEGHLSTPLLGHFNVSNLLAVLGVLLQRGLPLEIALQRLGRLPGVPGRMQRFGGGERPLVVVDYAHTPDALEHVLTALRHHTRGRLICVFGCGGDRDTGKRPQMGAIAERLADLAVVTDDNPRGEDGDRIVAQILAGMERPGAARVQRDRAVAIRQAIGGARPGDLVVVAGKGHETSQEIRGVKHPFDDAEQVRRALREWPA</sequence>
<accession>A0A831RKF0</accession>
<feature type="binding site" evidence="7">
    <location>
        <position position="463"/>
    </location>
    <ligand>
        <name>meso-2,6-diaminopimelate</name>
        <dbReference type="ChEBI" id="CHEBI:57791"/>
    </ligand>
</feature>
<keyword evidence="6 7" id="KW-0961">Cell wall biogenesis/degradation</keyword>
<dbReference type="GO" id="GO:0000287">
    <property type="term" value="F:magnesium ion binding"/>
    <property type="evidence" value="ECO:0007669"/>
    <property type="project" value="UniProtKB-UniRule"/>
</dbReference>
<dbReference type="InterPro" id="IPR036615">
    <property type="entry name" value="Mur_ligase_C_dom_sf"/>
</dbReference>
<feature type="short sequence motif" description="Meso-diaminopimelate recognition motif" evidence="7">
    <location>
        <begin position="412"/>
        <end position="415"/>
    </location>
</feature>
<evidence type="ECO:0000259" key="9">
    <source>
        <dbReference type="Pfam" id="PF01225"/>
    </source>
</evidence>
<proteinExistence type="inferred from homology"/>
<feature type="domain" description="Mur ligase N-terminal catalytic" evidence="9">
    <location>
        <begin position="17"/>
        <end position="97"/>
    </location>
</feature>
<feature type="binding site" evidence="7">
    <location>
        <position position="467"/>
    </location>
    <ligand>
        <name>meso-2,6-diaminopimelate</name>
        <dbReference type="ChEBI" id="CHEBI:57791"/>
    </ligand>
</feature>
<dbReference type="Pfam" id="PF08245">
    <property type="entry name" value="Mur_ligase_M"/>
    <property type="match status" value="1"/>
</dbReference>
<dbReference type="InterPro" id="IPR005761">
    <property type="entry name" value="UDP-N-AcMur-Glu-dNH2Pim_ligase"/>
</dbReference>
<dbReference type="AlphaFoldDB" id="A0A831RKF0"/>
<comment type="similarity">
    <text evidence="1 7">Belongs to the MurCDEF family. MurE subfamily.</text>
</comment>
<dbReference type="EMBL" id="DRKP01000137">
    <property type="protein sequence ID" value="HEB97017.1"/>
    <property type="molecule type" value="Genomic_DNA"/>
</dbReference>
<evidence type="ECO:0000256" key="8">
    <source>
        <dbReference type="RuleBase" id="RU004135"/>
    </source>
</evidence>
<feature type="binding site" evidence="7">
    <location>
        <begin position="153"/>
        <end position="154"/>
    </location>
    <ligand>
        <name>UDP-N-acetyl-alpha-D-muramoyl-L-alanyl-D-glutamate</name>
        <dbReference type="ChEBI" id="CHEBI:83900"/>
    </ligand>
</feature>
<dbReference type="InterPro" id="IPR000713">
    <property type="entry name" value="Mur_ligase_N"/>
</dbReference>
<dbReference type="InterPro" id="IPR035911">
    <property type="entry name" value="MurE/MurF_N"/>
</dbReference>
<dbReference type="GO" id="GO:0009252">
    <property type="term" value="P:peptidoglycan biosynthetic process"/>
    <property type="evidence" value="ECO:0007669"/>
    <property type="project" value="UniProtKB-UniRule"/>
</dbReference>
<evidence type="ECO:0000256" key="4">
    <source>
        <dbReference type="ARBA" id="ARBA00022984"/>
    </source>
</evidence>
<dbReference type="InterPro" id="IPR004101">
    <property type="entry name" value="Mur_ligase_C"/>
</dbReference>
<dbReference type="GO" id="GO:0008765">
    <property type="term" value="F:UDP-N-acetylmuramoylalanyl-D-glutamate-2,6-diaminopimelate ligase activity"/>
    <property type="evidence" value="ECO:0007669"/>
    <property type="project" value="UniProtKB-UniRule"/>
</dbReference>
<evidence type="ECO:0000256" key="5">
    <source>
        <dbReference type="ARBA" id="ARBA00023306"/>
    </source>
</evidence>
<dbReference type="Proteomes" id="UP000886251">
    <property type="component" value="Unassembled WGS sequence"/>
</dbReference>
<organism evidence="12">
    <name type="scientific">Sedimenticola thiotaurini</name>
    <dbReference type="NCBI Taxonomy" id="1543721"/>
    <lineage>
        <taxon>Bacteria</taxon>
        <taxon>Pseudomonadati</taxon>
        <taxon>Pseudomonadota</taxon>
        <taxon>Gammaproteobacteria</taxon>
        <taxon>Chromatiales</taxon>
        <taxon>Sedimenticolaceae</taxon>
        <taxon>Sedimenticola</taxon>
    </lineage>
</organism>
<keyword evidence="5 7" id="KW-0131">Cell cycle</keyword>
<dbReference type="GO" id="GO:0071555">
    <property type="term" value="P:cell wall organization"/>
    <property type="evidence" value="ECO:0007669"/>
    <property type="project" value="UniProtKB-KW"/>
</dbReference>
<evidence type="ECO:0000256" key="2">
    <source>
        <dbReference type="ARBA" id="ARBA00022618"/>
    </source>
</evidence>
<keyword evidence="3 7" id="KW-0133">Cell shape</keyword>
<dbReference type="Pfam" id="PF02875">
    <property type="entry name" value="Mur_ligase_C"/>
    <property type="match status" value="1"/>
</dbReference>
<keyword evidence="7" id="KW-0067">ATP-binding</keyword>
<feature type="binding site" evidence="7">
    <location>
        <begin position="112"/>
        <end position="118"/>
    </location>
    <ligand>
        <name>ATP</name>
        <dbReference type="ChEBI" id="CHEBI:30616"/>
    </ligand>
</feature>
<comment type="pathway">
    <text evidence="7 8">Cell wall biogenesis; peptidoglycan biosynthesis.</text>
</comment>
<dbReference type="PANTHER" id="PTHR23135:SF4">
    <property type="entry name" value="UDP-N-ACETYLMURAMOYL-L-ALANYL-D-GLUTAMATE--2,6-DIAMINOPIMELATE LIGASE MURE HOMOLOG, CHLOROPLASTIC"/>
    <property type="match status" value="1"/>
</dbReference>
<dbReference type="GO" id="GO:0005737">
    <property type="term" value="C:cytoplasm"/>
    <property type="evidence" value="ECO:0007669"/>
    <property type="project" value="UniProtKB-SubCell"/>
</dbReference>
<feature type="binding site" evidence="7">
    <location>
        <position position="388"/>
    </location>
    <ligand>
        <name>meso-2,6-diaminopimelate</name>
        <dbReference type="ChEBI" id="CHEBI:57791"/>
    </ligand>
</feature>
<dbReference type="PANTHER" id="PTHR23135">
    <property type="entry name" value="MUR LIGASE FAMILY MEMBER"/>
    <property type="match status" value="1"/>
</dbReference>
<dbReference type="Gene3D" id="3.40.1190.10">
    <property type="entry name" value="Mur-like, catalytic domain"/>
    <property type="match status" value="1"/>
</dbReference>
<dbReference type="Gene3D" id="3.90.190.20">
    <property type="entry name" value="Mur ligase, C-terminal domain"/>
    <property type="match status" value="1"/>
</dbReference>
<comment type="cofactor">
    <cofactor evidence="7">
        <name>Mg(2+)</name>
        <dbReference type="ChEBI" id="CHEBI:18420"/>
    </cofactor>
</comment>
<dbReference type="UniPathway" id="UPA00219"/>
<reference evidence="12" key="1">
    <citation type="journal article" date="2020" name="mSystems">
        <title>Genome- and Community-Level Interaction Insights into Carbon Utilization and Element Cycling Functions of Hydrothermarchaeota in Hydrothermal Sediment.</title>
        <authorList>
            <person name="Zhou Z."/>
            <person name="Liu Y."/>
            <person name="Xu W."/>
            <person name="Pan J."/>
            <person name="Luo Z.H."/>
            <person name="Li M."/>
        </authorList>
    </citation>
    <scope>NUCLEOTIDE SEQUENCE [LARGE SCALE GENOMIC DNA]</scope>
    <source>
        <strain evidence="12">HyVt-443</strain>
    </source>
</reference>
<keyword evidence="4 7" id="KW-0573">Peptidoglycan synthesis</keyword>
<keyword evidence="7 12" id="KW-0436">Ligase</keyword>
<gene>
    <name evidence="7" type="primary">murE</name>
    <name evidence="12" type="ORF">ENI96_11380</name>
</gene>
<evidence type="ECO:0000313" key="12">
    <source>
        <dbReference type="EMBL" id="HEB97017.1"/>
    </source>
</evidence>
<keyword evidence="7" id="KW-0547">Nucleotide-binding</keyword>
<name>A0A831RKF0_9GAMM</name>
<dbReference type="NCBIfam" id="NF001126">
    <property type="entry name" value="PRK00139.1-4"/>
    <property type="match status" value="1"/>
</dbReference>
<feature type="modified residue" description="N6-carboxylysine" evidence="7">
    <location>
        <position position="220"/>
    </location>
</feature>
<dbReference type="InterPro" id="IPR036565">
    <property type="entry name" value="Mur-like_cat_sf"/>
</dbReference>
<dbReference type="Gene3D" id="3.40.1390.10">
    <property type="entry name" value="MurE/MurF, N-terminal domain"/>
    <property type="match status" value="1"/>
</dbReference>
<feature type="binding site" evidence="7">
    <location>
        <position position="24"/>
    </location>
    <ligand>
        <name>UDP-N-acetyl-alpha-D-muramoyl-L-alanyl-D-glutamate</name>
        <dbReference type="ChEBI" id="CHEBI:83900"/>
    </ligand>
</feature>
<feature type="binding site" evidence="7">
    <location>
        <position position="180"/>
    </location>
    <ligand>
        <name>UDP-N-acetyl-alpha-D-muramoyl-L-alanyl-D-glutamate</name>
        <dbReference type="ChEBI" id="CHEBI:83900"/>
    </ligand>
</feature>